<dbReference type="InterPro" id="IPR044149">
    <property type="entry name" value="Nitrilases_CHs"/>
</dbReference>
<dbReference type="InParanoid" id="Q01TW2"/>
<dbReference type="SUPFAM" id="SSF56317">
    <property type="entry name" value="Carbon-nitrogen hydrolase"/>
    <property type="match status" value="1"/>
</dbReference>
<dbReference type="eggNOG" id="COG0388">
    <property type="taxonomic scope" value="Bacteria"/>
</dbReference>
<evidence type="ECO:0000313" key="4">
    <source>
        <dbReference type="EMBL" id="ABJ86908.1"/>
    </source>
</evidence>
<dbReference type="GO" id="GO:0000257">
    <property type="term" value="F:nitrilase activity"/>
    <property type="evidence" value="ECO:0007669"/>
    <property type="project" value="UniProtKB-ARBA"/>
</dbReference>
<dbReference type="GO" id="GO:0016746">
    <property type="term" value="F:acyltransferase activity"/>
    <property type="evidence" value="ECO:0007669"/>
    <property type="project" value="UniProtKB-KW"/>
</dbReference>
<evidence type="ECO:0000256" key="1">
    <source>
        <dbReference type="ARBA" id="ARBA00008129"/>
    </source>
</evidence>
<dbReference type="EMBL" id="CP000473">
    <property type="protein sequence ID" value="ABJ86908.1"/>
    <property type="molecule type" value="Genomic_DNA"/>
</dbReference>
<dbReference type="InterPro" id="IPR003010">
    <property type="entry name" value="C-N_Hydrolase"/>
</dbReference>
<dbReference type="KEGG" id="sus:Acid_5967"/>
<dbReference type="PROSITE" id="PS50263">
    <property type="entry name" value="CN_HYDROLASE"/>
    <property type="match status" value="1"/>
</dbReference>
<dbReference type="STRING" id="234267.Acid_5967"/>
<evidence type="ECO:0000259" key="3">
    <source>
        <dbReference type="PROSITE" id="PS50263"/>
    </source>
</evidence>
<name>Q01TW2_SOLUE</name>
<dbReference type="PROSITE" id="PS00920">
    <property type="entry name" value="NITRIL_CHT_1"/>
    <property type="match status" value="1"/>
</dbReference>
<protein>
    <submittedName>
        <fullName evidence="4">Nitrilase/cyanide hydratase and apolipoprotein N-acyltransferase</fullName>
    </submittedName>
</protein>
<dbReference type="HOGENOM" id="CLU_030130_6_1_0"/>
<comment type="similarity">
    <text evidence="1">Belongs to the carbon-nitrogen hydrolase superfamily. Nitrilase family.</text>
</comment>
<keyword evidence="4" id="KW-0449">Lipoprotein</keyword>
<dbReference type="PANTHER" id="PTHR46044">
    <property type="entry name" value="NITRILASE"/>
    <property type="match status" value="1"/>
</dbReference>
<evidence type="ECO:0000256" key="2">
    <source>
        <dbReference type="PROSITE-ProRule" id="PRU10139"/>
    </source>
</evidence>
<keyword evidence="4" id="KW-0012">Acyltransferase</keyword>
<dbReference type="CDD" id="cd07564">
    <property type="entry name" value="nitrilases_CHs"/>
    <property type="match status" value="1"/>
</dbReference>
<dbReference type="PANTHER" id="PTHR46044:SF1">
    <property type="entry name" value="CN HYDROLASE DOMAIN-CONTAINING PROTEIN"/>
    <property type="match status" value="1"/>
</dbReference>
<gene>
    <name evidence="4" type="ordered locus">Acid_5967</name>
</gene>
<accession>Q01TW2</accession>
<dbReference type="PROSITE" id="PS00921">
    <property type="entry name" value="NITRIL_CHT_2"/>
    <property type="match status" value="1"/>
</dbReference>
<organism evidence="4">
    <name type="scientific">Solibacter usitatus (strain Ellin6076)</name>
    <dbReference type="NCBI Taxonomy" id="234267"/>
    <lineage>
        <taxon>Bacteria</taxon>
        <taxon>Pseudomonadati</taxon>
        <taxon>Acidobacteriota</taxon>
        <taxon>Terriglobia</taxon>
        <taxon>Bryobacterales</taxon>
        <taxon>Solibacteraceae</taxon>
        <taxon>Candidatus Solibacter</taxon>
    </lineage>
</organism>
<keyword evidence="4" id="KW-0808">Transferase</keyword>
<reference evidence="4" key="1">
    <citation type="submission" date="2006-10" db="EMBL/GenBank/DDBJ databases">
        <title>Complete sequence of Solibacter usitatus Ellin6076.</title>
        <authorList>
            <consortium name="US DOE Joint Genome Institute"/>
            <person name="Copeland A."/>
            <person name="Lucas S."/>
            <person name="Lapidus A."/>
            <person name="Barry K."/>
            <person name="Detter J.C."/>
            <person name="Glavina del Rio T."/>
            <person name="Hammon N."/>
            <person name="Israni S."/>
            <person name="Dalin E."/>
            <person name="Tice H."/>
            <person name="Pitluck S."/>
            <person name="Thompson L.S."/>
            <person name="Brettin T."/>
            <person name="Bruce D."/>
            <person name="Han C."/>
            <person name="Tapia R."/>
            <person name="Gilna P."/>
            <person name="Schmutz J."/>
            <person name="Larimer F."/>
            <person name="Land M."/>
            <person name="Hauser L."/>
            <person name="Kyrpides N."/>
            <person name="Mikhailova N."/>
            <person name="Janssen P.H."/>
            <person name="Kuske C.R."/>
            <person name="Richardson P."/>
        </authorList>
    </citation>
    <scope>NUCLEOTIDE SEQUENCE</scope>
    <source>
        <strain evidence="4">Ellin6076</strain>
    </source>
</reference>
<dbReference type="InterPro" id="IPR036526">
    <property type="entry name" value="C-N_Hydrolase_sf"/>
</dbReference>
<dbReference type="OrthoDB" id="9811121at2"/>
<dbReference type="AlphaFoldDB" id="Q01TW2"/>
<feature type="active site" description="Proton acceptor" evidence="2">
    <location>
        <position position="47"/>
    </location>
</feature>
<dbReference type="Gene3D" id="3.60.110.10">
    <property type="entry name" value="Carbon-nitrogen hydrolase"/>
    <property type="match status" value="1"/>
</dbReference>
<sequence>MDQSNLLTVGLAQMAPCWMDRARTLEKVAAWVERAADAGCGIVAFGEALVPGYPFWVELTDGARFNSPRQKEIFAEYAEQAVQPEAGHLDAVCAAAARRKIAVYLGCIERAVSRGGHSLYCSLVFIDANGKIGSVHRKMMPTYEERLVWSTGDGHGLQTHAVGAFHAGGLNCWENWMPLSRTALYAQGEDLHIAVWPGSTRNTRDITRFIAQESRSYVASVSGLMRRTDIGGDSEWRRAMSEAAPEVMADGGSCLAGPDGEWVIAPAGNEETLLTATIDFRRVLEERHNFDAAGHYARPDVTRLTVDRRRQGIAEFVE</sequence>
<dbReference type="InterPro" id="IPR000132">
    <property type="entry name" value="Nitrilase/CN_hydratase_CS"/>
</dbReference>
<proteinExistence type="inferred from homology"/>
<dbReference type="Pfam" id="PF00795">
    <property type="entry name" value="CN_hydrolase"/>
    <property type="match status" value="1"/>
</dbReference>
<feature type="domain" description="CN hydrolase" evidence="3">
    <location>
        <begin position="7"/>
        <end position="280"/>
    </location>
</feature>